<evidence type="ECO:0000313" key="10">
    <source>
        <dbReference type="EMBL" id="GFR49516.1"/>
    </source>
</evidence>
<evidence type="ECO:0000256" key="3">
    <source>
        <dbReference type="ARBA" id="ARBA00022741"/>
    </source>
</evidence>
<dbReference type="EC" id="1.8.98.2" evidence="2"/>
<dbReference type="GO" id="GO:0034599">
    <property type="term" value="P:cellular response to oxidative stress"/>
    <property type="evidence" value="ECO:0007669"/>
    <property type="project" value="TreeGrafter"/>
</dbReference>
<evidence type="ECO:0000256" key="1">
    <source>
        <dbReference type="ARBA" id="ARBA00009609"/>
    </source>
</evidence>
<dbReference type="PANTHER" id="PTHR21348">
    <property type="match status" value="1"/>
</dbReference>
<evidence type="ECO:0000256" key="8">
    <source>
        <dbReference type="ARBA" id="ARBA00047514"/>
    </source>
</evidence>
<sequence length="176" mass="19927">TLKVYKVTKVMLSKPTVIRARPSFFASPVGQWFACKGTGGTRQIRCLAATPEQQPPQEQAAQETGKAKYRWTFYDSKASATQQKKDEGRLVLELPLTAIRRPLGRTRANDPHKVAALMESIREIGLQEPIDVLEVEGVYYGFSGCHRFEAHQRLGADTIRCRVRKATREVLRMHLM</sequence>
<feature type="domain" description="ParB-like N-terminal" evidence="9">
    <location>
        <begin position="92"/>
        <end position="171"/>
    </location>
</feature>
<dbReference type="InterPro" id="IPR036086">
    <property type="entry name" value="ParB/Sulfiredoxin_sf"/>
</dbReference>
<gene>
    <name evidence="10" type="ORF">Agub_g11557</name>
</gene>
<dbReference type="SMART" id="SM00470">
    <property type="entry name" value="ParB"/>
    <property type="match status" value="1"/>
</dbReference>
<dbReference type="PANTHER" id="PTHR21348:SF2">
    <property type="entry name" value="SULFIREDOXIN-1"/>
    <property type="match status" value="1"/>
</dbReference>
<keyword evidence="11" id="KW-1185">Reference proteome</keyword>
<keyword evidence="7" id="KW-1015">Disulfide bond</keyword>
<evidence type="ECO:0000256" key="5">
    <source>
        <dbReference type="ARBA" id="ARBA00022862"/>
    </source>
</evidence>
<dbReference type="InterPro" id="IPR003115">
    <property type="entry name" value="ParB_N"/>
</dbReference>
<dbReference type="GO" id="GO:0005737">
    <property type="term" value="C:cytoplasm"/>
    <property type="evidence" value="ECO:0007669"/>
    <property type="project" value="TreeGrafter"/>
</dbReference>
<protein>
    <recommendedName>
        <fullName evidence="2">sulfiredoxin</fullName>
        <ecNumber evidence="2">1.8.98.2</ecNumber>
    </recommendedName>
</protein>
<evidence type="ECO:0000313" key="11">
    <source>
        <dbReference type="Proteomes" id="UP001054857"/>
    </source>
</evidence>
<evidence type="ECO:0000256" key="6">
    <source>
        <dbReference type="ARBA" id="ARBA00023002"/>
    </source>
</evidence>
<evidence type="ECO:0000256" key="2">
    <source>
        <dbReference type="ARBA" id="ARBA00013055"/>
    </source>
</evidence>
<keyword evidence="6" id="KW-0560">Oxidoreductase</keyword>
<keyword evidence="5" id="KW-0049">Antioxidant</keyword>
<organism evidence="10 11">
    <name type="scientific">Astrephomene gubernaculifera</name>
    <dbReference type="NCBI Taxonomy" id="47775"/>
    <lineage>
        <taxon>Eukaryota</taxon>
        <taxon>Viridiplantae</taxon>
        <taxon>Chlorophyta</taxon>
        <taxon>core chlorophytes</taxon>
        <taxon>Chlorophyceae</taxon>
        <taxon>CS clade</taxon>
        <taxon>Chlamydomonadales</taxon>
        <taxon>Astrephomenaceae</taxon>
        <taxon>Astrephomene</taxon>
    </lineage>
</organism>
<comment type="catalytic activity">
    <reaction evidence="8">
        <text>S-hydroxy-S-oxy-L-cysteinyl-[peroxiredoxin] + [protein]-dithiol + ATP = S-hydroxy-L-cysteinyl-[peroxiredoxin] + [protein]-disulfide + ADP + phosphate</text>
        <dbReference type="Rhea" id="RHEA:17545"/>
        <dbReference type="Rhea" id="RHEA-COMP:10593"/>
        <dbReference type="Rhea" id="RHEA-COMP:10594"/>
        <dbReference type="Rhea" id="RHEA-COMP:13681"/>
        <dbReference type="Rhea" id="RHEA-COMP:17976"/>
        <dbReference type="ChEBI" id="CHEBI:29950"/>
        <dbReference type="ChEBI" id="CHEBI:30616"/>
        <dbReference type="ChEBI" id="CHEBI:43474"/>
        <dbReference type="ChEBI" id="CHEBI:50058"/>
        <dbReference type="ChEBI" id="CHEBI:61973"/>
        <dbReference type="ChEBI" id="CHEBI:61974"/>
        <dbReference type="ChEBI" id="CHEBI:456216"/>
        <dbReference type="EC" id="1.8.98.2"/>
    </reaction>
</comment>
<dbReference type="Proteomes" id="UP001054857">
    <property type="component" value="Unassembled WGS sequence"/>
</dbReference>
<dbReference type="SUPFAM" id="SSF110849">
    <property type="entry name" value="ParB/Sulfiredoxin"/>
    <property type="match status" value="1"/>
</dbReference>
<dbReference type="GO" id="GO:0005524">
    <property type="term" value="F:ATP binding"/>
    <property type="evidence" value="ECO:0007669"/>
    <property type="project" value="UniProtKB-KW"/>
</dbReference>
<dbReference type="Pfam" id="PF02195">
    <property type="entry name" value="ParB_N"/>
    <property type="match status" value="1"/>
</dbReference>
<accession>A0AAD3E178</accession>
<feature type="non-terminal residue" evidence="10">
    <location>
        <position position="176"/>
    </location>
</feature>
<keyword evidence="3" id="KW-0547">Nucleotide-binding</keyword>
<comment type="caution">
    <text evidence="10">The sequence shown here is derived from an EMBL/GenBank/DDBJ whole genome shotgun (WGS) entry which is preliminary data.</text>
</comment>
<evidence type="ECO:0000256" key="7">
    <source>
        <dbReference type="ARBA" id="ARBA00023157"/>
    </source>
</evidence>
<dbReference type="EMBL" id="BMAR01000030">
    <property type="protein sequence ID" value="GFR49516.1"/>
    <property type="molecule type" value="Genomic_DNA"/>
</dbReference>
<dbReference type="AlphaFoldDB" id="A0AAD3E178"/>
<proteinExistence type="inferred from homology"/>
<evidence type="ECO:0000259" key="9">
    <source>
        <dbReference type="SMART" id="SM00470"/>
    </source>
</evidence>
<comment type="similarity">
    <text evidence="1">Belongs to the sulfiredoxin family.</text>
</comment>
<name>A0AAD3E178_9CHLO</name>
<reference evidence="10 11" key="1">
    <citation type="journal article" date="2021" name="Sci. Rep.">
        <title>Genome sequencing of the multicellular alga Astrephomene provides insights into convergent evolution of germ-soma differentiation.</title>
        <authorList>
            <person name="Yamashita S."/>
            <person name="Yamamoto K."/>
            <person name="Matsuzaki R."/>
            <person name="Suzuki S."/>
            <person name="Yamaguchi H."/>
            <person name="Hirooka S."/>
            <person name="Minakuchi Y."/>
            <person name="Miyagishima S."/>
            <person name="Kawachi M."/>
            <person name="Toyoda A."/>
            <person name="Nozaki H."/>
        </authorList>
    </citation>
    <scope>NUCLEOTIDE SEQUENCE [LARGE SCALE GENOMIC DNA]</scope>
    <source>
        <strain evidence="10 11">NIES-4017</strain>
    </source>
</reference>
<evidence type="ECO:0000256" key="4">
    <source>
        <dbReference type="ARBA" id="ARBA00022840"/>
    </source>
</evidence>
<dbReference type="InterPro" id="IPR016692">
    <property type="entry name" value="Sulfiredoxin"/>
</dbReference>
<keyword evidence="4" id="KW-0067">ATP-binding</keyword>
<dbReference type="GO" id="GO:0032542">
    <property type="term" value="F:sulfiredoxin activity"/>
    <property type="evidence" value="ECO:0007669"/>
    <property type="project" value="UniProtKB-EC"/>
</dbReference>
<dbReference type="CDD" id="cd16395">
    <property type="entry name" value="Srx"/>
    <property type="match status" value="1"/>
</dbReference>
<dbReference type="Gene3D" id="3.90.1530.10">
    <property type="entry name" value="Conserved hypothetical protein from pyrococcus furiosus pfu- 392566-001, ParB domain"/>
    <property type="match status" value="1"/>
</dbReference>